<gene>
    <name evidence="1" type="ORF">BGZ65_007278</name>
</gene>
<sequence length="184" mass="20419">MTSDLLTLEMFKAKPKNASSGNRVITQPLAFQGTLPSIEAGGLMKKETNVEFAAIIENNGFLGQEWGAQHGIWSWLVLTKANMQFVPLIKKDWYQVRLDGFKVMGEPVLGMQNLSLPKPIVDSGTTNILMNQFNLQFLIRSMAQSSIIRWSSLIPGRMSITFGPEMQSFDCPAPASGSRQSHEL</sequence>
<accession>A0A9P6LS14</accession>
<organism evidence="1 2">
    <name type="scientific">Modicella reniformis</name>
    <dbReference type="NCBI Taxonomy" id="1440133"/>
    <lineage>
        <taxon>Eukaryota</taxon>
        <taxon>Fungi</taxon>
        <taxon>Fungi incertae sedis</taxon>
        <taxon>Mucoromycota</taxon>
        <taxon>Mortierellomycotina</taxon>
        <taxon>Mortierellomycetes</taxon>
        <taxon>Mortierellales</taxon>
        <taxon>Mortierellaceae</taxon>
        <taxon>Modicella</taxon>
    </lineage>
</organism>
<evidence type="ECO:0000313" key="1">
    <source>
        <dbReference type="EMBL" id="KAF9926449.1"/>
    </source>
</evidence>
<proteinExistence type="predicted"/>
<dbReference type="AlphaFoldDB" id="A0A9P6LS14"/>
<comment type="caution">
    <text evidence="1">The sequence shown here is derived from an EMBL/GenBank/DDBJ whole genome shotgun (WGS) entry which is preliminary data.</text>
</comment>
<reference evidence="1" key="1">
    <citation type="journal article" date="2020" name="Fungal Divers.">
        <title>Resolving the Mortierellaceae phylogeny through synthesis of multi-gene phylogenetics and phylogenomics.</title>
        <authorList>
            <person name="Vandepol N."/>
            <person name="Liber J."/>
            <person name="Desiro A."/>
            <person name="Na H."/>
            <person name="Kennedy M."/>
            <person name="Barry K."/>
            <person name="Grigoriev I.V."/>
            <person name="Miller A.N."/>
            <person name="O'Donnell K."/>
            <person name="Stajich J.E."/>
            <person name="Bonito G."/>
        </authorList>
    </citation>
    <scope>NUCLEOTIDE SEQUENCE</scope>
    <source>
        <strain evidence="1">MES-2147</strain>
    </source>
</reference>
<dbReference type="InterPro" id="IPR021109">
    <property type="entry name" value="Peptidase_aspartic_dom_sf"/>
</dbReference>
<evidence type="ECO:0000313" key="2">
    <source>
        <dbReference type="Proteomes" id="UP000749646"/>
    </source>
</evidence>
<dbReference type="Gene3D" id="2.40.70.10">
    <property type="entry name" value="Acid Proteases"/>
    <property type="match status" value="1"/>
</dbReference>
<keyword evidence="2" id="KW-1185">Reference proteome</keyword>
<dbReference type="OrthoDB" id="3089at2759"/>
<dbReference type="SUPFAM" id="SSF50630">
    <property type="entry name" value="Acid proteases"/>
    <property type="match status" value="1"/>
</dbReference>
<dbReference type="EMBL" id="JAAAHW010010408">
    <property type="protein sequence ID" value="KAF9926449.1"/>
    <property type="molecule type" value="Genomic_DNA"/>
</dbReference>
<dbReference type="Proteomes" id="UP000749646">
    <property type="component" value="Unassembled WGS sequence"/>
</dbReference>
<name>A0A9P6LS14_9FUNG</name>
<protein>
    <submittedName>
        <fullName evidence="1">Uncharacterized protein</fullName>
    </submittedName>
</protein>